<dbReference type="Pfam" id="PF10604">
    <property type="entry name" value="Polyketide_cyc2"/>
    <property type="match status" value="1"/>
</dbReference>
<dbReference type="InterPro" id="IPR023393">
    <property type="entry name" value="START-like_dom_sf"/>
</dbReference>
<dbReference type="InterPro" id="IPR019587">
    <property type="entry name" value="Polyketide_cyclase/dehydratase"/>
</dbReference>
<gene>
    <name evidence="1" type="ORF">C3942_02010</name>
</gene>
<comment type="caution">
    <text evidence="1">The sequence shown here is derived from an EMBL/GenBank/DDBJ whole genome shotgun (WGS) entry which is preliminary data.</text>
</comment>
<proteinExistence type="predicted"/>
<accession>A0A2S5TL20</accession>
<dbReference type="SUPFAM" id="SSF55961">
    <property type="entry name" value="Bet v1-like"/>
    <property type="match status" value="1"/>
</dbReference>
<dbReference type="Proteomes" id="UP000238220">
    <property type="component" value="Unassembled WGS sequence"/>
</dbReference>
<organism evidence="1 2">
    <name type="scientific">Solimonas fluminis</name>
    <dbReference type="NCBI Taxonomy" id="2086571"/>
    <lineage>
        <taxon>Bacteria</taxon>
        <taxon>Pseudomonadati</taxon>
        <taxon>Pseudomonadota</taxon>
        <taxon>Gammaproteobacteria</taxon>
        <taxon>Nevskiales</taxon>
        <taxon>Nevskiaceae</taxon>
        <taxon>Solimonas</taxon>
    </lineage>
</organism>
<evidence type="ECO:0000313" key="1">
    <source>
        <dbReference type="EMBL" id="PPE75690.1"/>
    </source>
</evidence>
<protein>
    <submittedName>
        <fullName evidence="1">Polyketide cyclase</fullName>
    </submittedName>
</protein>
<dbReference type="AlphaFoldDB" id="A0A2S5TL20"/>
<keyword evidence="2" id="KW-1185">Reference proteome</keyword>
<dbReference type="OrthoDB" id="191189at2"/>
<dbReference type="RefSeq" id="WP_104228655.1">
    <property type="nucleotide sequence ID" value="NZ_PSNW01000001.1"/>
</dbReference>
<dbReference type="EMBL" id="PSNW01000001">
    <property type="protein sequence ID" value="PPE75690.1"/>
    <property type="molecule type" value="Genomic_DNA"/>
</dbReference>
<sequence length="151" mass="17067">MPFVIEKVIEIAAPADVVWEVITDVARYPEWNPFQVELQTSFKPGDPIDMQVKLLARPQAQREWVTEFVPGKRFAYRMKPVPLNALSSQRSHDVEAIGPGRTRYRSYFHLKGWLHPVVVGLLGGKLQAGFAGMTAALQKRAEELARQRKAA</sequence>
<dbReference type="Gene3D" id="3.30.530.20">
    <property type="match status" value="1"/>
</dbReference>
<reference evidence="1 2" key="1">
    <citation type="submission" date="2018-02" db="EMBL/GenBank/DDBJ databases">
        <title>Genome sequencing of Solimonas sp. HR-BB.</title>
        <authorList>
            <person name="Lee Y."/>
            <person name="Jeon C.O."/>
        </authorList>
    </citation>
    <scope>NUCLEOTIDE SEQUENCE [LARGE SCALE GENOMIC DNA]</scope>
    <source>
        <strain evidence="1 2">HR-BB</strain>
    </source>
</reference>
<evidence type="ECO:0000313" key="2">
    <source>
        <dbReference type="Proteomes" id="UP000238220"/>
    </source>
</evidence>
<name>A0A2S5TL20_9GAMM</name>
<dbReference type="CDD" id="cd07822">
    <property type="entry name" value="SRPBCC_4"/>
    <property type="match status" value="1"/>
</dbReference>